<comment type="caution">
    <text evidence="2">The sequence shown here is derived from an EMBL/GenBank/DDBJ whole genome shotgun (WGS) entry which is preliminary data.</text>
</comment>
<name>A0A371H5U5_MUCPR</name>
<keyword evidence="3" id="KW-1185">Reference proteome</keyword>
<organism evidence="2 3">
    <name type="scientific">Mucuna pruriens</name>
    <name type="common">Velvet bean</name>
    <name type="synonym">Dolichos pruriens</name>
    <dbReference type="NCBI Taxonomy" id="157652"/>
    <lineage>
        <taxon>Eukaryota</taxon>
        <taxon>Viridiplantae</taxon>
        <taxon>Streptophyta</taxon>
        <taxon>Embryophyta</taxon>
        <taxon>Tracheophyta</taxon>
        <taxon>Spermatophyta</taxon>
        <taxon>Magnoliopsida</taxon>
        <taxon>eudicotyledons</taxon>
        <taxon>Gunneridae</taxon>
        <taxon>Pentapetalae</taxon>
        <taxon>rosids</taxon>
        <taxon>fabids</taxon>
        <taxon>Fabales</taxon>
        <taxon>Fabaceae</taxon>
        <taxon>Papilionoideae</taxon>
        <taxon>50 kb inversion clade</taxon>
        <taxon>NPAAA clade</taxon>
        <taxon>indigoferoid/millettioid clade</taxon>
        <taxon>Phaseoleae</taxon>
        <taxon>Mucuna</taxon>
    </lineage>
</organism>
<reference evidence="2" key="1">
    <citation type="submission" date="2018-05" db="EMBL/GenBank/DDBJ databases">
        <title>Draft genome of Mucuna pruriens seed.</title>
        <authorList>
            <person name="Nnadi N.E."/>
            <person name="Vos R."/>
            <person name="Hasami M.H."/>
            <person name="Devisetty U.K."/>
            <person name="Aguiy J.C."/>
        </authorList>
    </citation>
    <scope>NUCLEOTIDE SEQUENCE [LARGE SCALE GENOMIC DNA]</scope>
    <source>
        <strain evidence="2">JCA_2017</strain>
    </source>
</reference>
<dbReference type="EMBL" id="QJKJ01003517">
    <property type="protein sequence ID" value="RDX98056.1"/>
    <property type="molecule type" value="Genomic_DNA"/>
</dbReference>
<feature type="non-terminal residue" evidence="2">
    <location>
        <position position="1"/>
    </location>
</feature>
<gene>
    <name evidence="2" type="ORF">CR513_19078</name>
</gene>
<accession>A0A371H5U5</accession>
<evidence type="ECO:0000313" key="2">
    <source>
        <dbReference type="EMBL" id="RDX98056.1"/>
    </source>
</evidence>
<dbReference type="AlphaFoldDB" id="A0A371H5U5"/>
<evidence type="ECO:0000256" key="1">
    <source>
        <dbReference type="SAM" id="MobiDB-lite"/>
    </source>
</evidence>
<evidence type="ECO:0000313" key="3">
    <source>
        <dbReference type="Proteomes" id="UP000257109"/>
    </source>
</evidence>
<proteinExistence type="predicted"/>
<sequence length="86" mass="10113">MWWWILSQGGASKAQFVKKLHEKARLYMEKKGEKYAKNANKGRKEVLFKKGDLVWVHLRKESIQSSNLRSNSLQEEEDDAYMGDHT</sequence>
<feature type="compositionally biased region" description="Polar residues" evidence="1">
    <location>
        <begin position="64"/>
        <end position="73"/>
    </location>
</feature>
<protein>
    <submittedName>
        <fullName evidence="2">Uncharacterized protein</fullName>
    </submittedName>
</protein>
<dbReference type="Proteomes" id="UP000257109">
    <property type="component" value="Unassembled WGS sequence"/>
</dbReference>
<feature type="region of interest" description="Disordered" evidence="1">
    <location>
        <begin position="64"/>
        <end position="86"/>
    </location>
</feature>
<feature type="compositionally biased region" description="Acidic residues" evidence="1">
    <location>
        <begin position="74"/>
        <end position="86"/>
    </location>
</feature>